<dbReference type="SUPFAM" id="SSF53448">
    <property type="entry name" value="Nucleotide-diphospho-sugar transferases"/>
    <property type="match status" value="1"/>
</dbReference>
<evidence type="ECO:0000256" key="2">
    <source>
        <dbReference type="SAM" id="Coils"/>
    </source>
</evidence>
<dbReference type="PANTHER" id="PTHR31834">
    <property type="entry name" value="INITIATION-SPECIFIC ALPHA-1,6-MANNOSYLTRANSFERASE"/>
    <property type="match status" value="1"/>
</dbReference>
<accession>A0A4T0X5G0</accession>
<dbReference type="Proteomes" id="UP000307173">
    <property type="component" value="Unassembled WGS sequence"/>
</dbReference>
<dbReference type="GO" id="GO:0006487">
    <property type="term" value="P:protein N-linked glycosylation"/>
    <property type="evidence" value="ECO:0007669"/>
    <property type="project" value="TreeGrafter"/>
</dbReference>
<comment type="similarity">
    <text evidence="1">Belongs to the glycosyltransferase 32 family.</text>
</comment>
<dbReference type="GO" id="GO:0000009">
    <property type="term" value="F:alpha-1,6-mannosyltransferase activity"/>
    <property type="evidence" value="ECO:0007669"/>
    <property type="project" value="InterPro"/>
</dbReference>
<organism evidence="3 4">
    <name type="scientific">Pichia inconspicua</name>
    <dbReference type="NCBI Taxonomy" id="52247"/>
    <lineage>
        <taxon>Eukaryota</taxon>
        <taxon>Fungi</taxon>
        <taxon>Dikarya</taxon>
        <taxon>Ascomycota</taxon>
        <taxon>Saccharomycotina</taxon>
        <taxon>Pichiomycetes</taxon>
        <taxon>Pichiales</taxon>
        <taxon>Pichiaceae</taxon>
        <taxon>Pichia</taxon>
    </lineage>
</organism>
<dbReference type="InterPro" id="IPR007577">
    <property type="entry name" value="GlycoTrfase_DXD_sugar-bd_CS"/>
</dbReference>
<evidence type="ECO:0000313" key="3">
    <source>
        <dbReference type="EMBL" id="TID30227.1"/>
    </source>
</evidence>
<dbReference type="EMBL" id="SELW01000170">
    <property type="protein sequence ID" value="TID30227.1"/>
    <property type="molecule type" value="Genomic_DNA"/>
</dbReference>
<feature type="coiled-coil region" evidence="2">
    <location>
        <begin position="63"/>
        <end position="90"/>
    </location>
</feature>
<name>A0A4T0X5G0_9ASCO</name>
<dbReference type="InterPro" id="IPR039367">
    <property type="entry name" value="Och1-like"/>
</dbReference>
<dbReference type="STRING" id="52247.A0A4T0X5G0"/>
<dbReference type="PANTHER" id="PTHR31834:SF11">
    <property type="entry name" value="GLYCOSYLTRANSFERASE HOC1-RELATED"/>
    <property type="match status" value="1"/>
</dbReference>
<dbReference type="AlphaFoldDB" id="A0A4T0X5G0"/>
<comment type="caution">
    <text evidence="3">The sequence shown here is derived from an EMBL/GenBank/DDBJ whole genome shotgun (WGS) entry which is preliminary data.</text>
</comment>
<gene>
    <name evidence="3" type="ORF">CANINC_001234</name>
</gene>
<dbReference type="Gene3D" id="3.90.550.20">
    <property type="match status" value="1"/>
</dbReference>
<protein>
    <recommendedName>
        <fullName evidence="5">Glycosyltransferase family 32 protein</fullName>
    </recommendedName>
</protein>
<evidence type="ECO:0000313" key="4">
    <source>
        <dbReference type="Proteomes" id="UP000307173"/>
    </source>
</evidence>
<sequence length="413" mass="46595">MGRRAERPAAPNGHIGFGASREHVLRVLTIAVAIVLVYRVGEYLWTPNIVKSVIDTVGEDNSVSRDEAAIEEGLEKLKKVEKENAGLREMLVRMRIPDERFTLRDKLAYVYPYIEESKFPGYIWQTWKYGLRDENFGTRWKQYEAEWTILNPGFVHDLFNDDTAAAVVHYLYRNIPEVIEAYDKLPLEILRVDMFKYLILFAKGGVYADIDSVPLKPIPSWIDERIDASRVGMVLGLENDKLGKNNNVGHFTRQLQFGNFIMQAKAGHPILREIIATITERTLSGIMKVDADIWGKEIVHDLMEWTAGGVLTDIVIEYFKDYVKSEVYDPFDPQQLSGLKEGKLIGDVYVVPVKNLDGGSVDEEGVEVEEGGDSDTKDLLARHDRARIYAGVDVDIGGEVAVEAMINGNGNDN</sequence>
<evidence type="ECO:0000256" key="1">
    <source>
        <dbReference type="ARBA" id="ARBA00009003"/>
    </source>
</evidence>
<proteinExistence type="inferred from homology"/>
<dbReference type="InterPro" id="IPR029044">
    <property type="entry name" value="Nucleotide-diphossugar_trans"/>
</dbReference>
<reference evidence="3 4" key="1">
    <citation type="journal article" date="2019" name="Front. Genet.">
        <title>Whole-Genome Sequencing of the Opportunistic Yeast Pathogen Candida inconspicua Uncovers Its Hybrid Origin.</title>
        <authorList>
            <person name="Mixao V."/>
            <person name="Hansen A.P."/>
            <person name="Saus E."/>
            <person name="Boekhout T."/>
            <person name="Lass-Florl C."/>
            <person name="Gabaldon T."/>
        </authorList>
    </citation>
    <scope>NUCLEOTIDE SEQUENCE [LARGE SCALE GENOMIC DNA]</scope>
    <source>
        <strain evidence="3 4">CBS 180</strain>
    </source>
</reference>
<dbReference type="Pfam" id="PF04488">
    <property type="entry name" value="Gly_transf_sug"/>
    <property type="match status" value="1"/>
</dbReference>
<keyword evidence="2" id="KW-0175">Coiled coil</keyword>
<evidence type="ECO:0008006" key="5">
    <source>
        <dbReference type="Google" id="ProtNLM"/>
    </source>
</evidence>
<dbReference type="GO" id="GO:0000136">
    <property type="term" value="C:mannan polymerase complex"/>
    <property type="evidence" value="ECO:0007669"/>
    <property type="project" value="TreeGrafter"/>
</dbReference>
<keyword evidence="4" id="KW-1185">Reference proteome</keyword>
<dbReference type="OrthoDB" id="411251at2759"/>